<accession>A0ABU7PE67</accession>
<dbReference type="EMBL" id="JAZEWV010000014">
    <property type="protein sequence ID" value="MEE4544104.1"/>
    <property type="molecule type" value="Genomic_DNA"/>
</dbReference>
<dbReference type="Gene3D" id="3.40.630.30">
    <property type="match status" value="1"/>
</dbReference>
<keyword evidence="2" id="KW-0808">Transferase</keyword>
<gene>
    <name evidence="2" type="ORF">V2S66_19265</name>
</gene>
<evidence type="ECO:0000259" key="1">
    <source>
        <dbReference type="PROSITE" id="PS51186"/>
    </source>
</evidence>
<evidence type="ECO:0000313" key="2">
    <source>
        <dbReference type="EMBL" id="MEE4544104.1"/>
    </source>
</evidence>
<dbReference type="Pfam" id="PF00583">
    <property type="entry name" value="Acetyltransf_1"/>
    <property type="match status" value="1"/>
</dbReference>
<dbReference type="EC" id="2.3.1.-" evidence="2"/>
<dbReference type="RefSeq" id="WP_330797075.1">
    <property type="nucleotide sequence ID" value="NZ_JAZEWV010000014.1"/>
</dbReference>
<name>A0ABU7PE67_9ACTN</name>
<comment type="caution">
    <text evidence="2">The sequence shown here is derived from an EMBL/GenBank/DDBJ whole genome shotgun (WGS) entry which is preliminary data.</text>
</comment>
<protein>
    <submittedName>
        <fullName evidence="2">GNAT family N-acetyltransferase</fullName>
        <ecNumber evidence="2">2.3.1.-</ecNumber>
    </submittedName>
</protein>
<evidence type="ECO:0000313" key="3">
    <source>
        <dbReference type="Proteomes" id="UP001344658"/>
    </source>
</evidence>
<dbReference type="PROSITE" id="PS51186">
    <property type="entry name" value="GNAT"/>
    <property type="match status" value="1"/>
</dbReference>
<organism evidence="2 3">
    <name type="scientific">Actinacidiphila polyblastidii</name>
    <dbReference type="NCBI Taxonomy" id="3110430"/>
    <lineage>
        <taxon>Bacteria</taxon>
        <taxon>Bacillati</taxon>
        <taxon>Actinomycetota</taxon>
        <taxon>Actinomycetes</taxon>
        <taxon>Kitasatosporales</taxon>
        <taxon>Streptomycetaceae</taxon>
        <taxon>Actinacidiphila</taxon>
    </lineage>
</organism>
<dbReference type="GO" id="GO:0016746">
    <property type="term" value="F:acyltransferase activity"/>
    <property type="evidence" value="ECO:0007669"/>
    <property type="project" value="UniProtKB-KW"/>
</dbReference>
<dbReference type="InterPro" id="IPR000182">
    <property type="entry name" value="GNAT_dom"/>
</dbReference>
<keyword evidence="2" id="KW-0012">Acyltransferase</keyword>
<reference evidence="2 3" key="1">
    <citation type="submission" date="2023-12" db="EMBL/GenBank/DDBJ databases">
        <title>Streptomyces sp. V4-01.</title>
        <authorList>
            <person name="Somphong A."/>
            <person name="Phongsopitanun W."/>
        </authorList>
    </citation>
    <scope>NUCLEOTIDE SEQUENCE [LARGE SCALE GENOMIC DNA]</scope>
    <source>
        <strain evidence="2 3">V4-01</strain>
    </source>
</reference>
<dbReference type="Proteomes" id="UP001344658">
    <property type="component" value="Unassembled WGS sequence"/>
</dbReference>
<proteinExistence type="predicted"/>
<feature type="domain" description="N-acetyltransferase" evidence="1">
    <location>
        <begin position="152"/>
        <end position="291"/>
    </location>
</feature>
<dbReference type="SUPFAM" id="SSF55729">
    <property type="entry name" value="Acyl-CoA N-acyltransferases (Nat)"/>
    <property type="match status" value="1"/>
</dbReference>
<dbReference type="InterPro" id="IPR016181">
    <property type="entry name" value="Acyl_CoA_acyltransferase"/>
</dbReference>
<keyword evidence="3" id="KW-1185">Reference proteome</keyword>
<sequence>MGWTLGGDLDAFAARTDAFLHARAVENSVLLTVADALRRRGADAYGSEPPVFGYWRPDGGGAVAAAVLQTPPHPPLLSAAPPQAAAALPAAWADALAAGLVPVPAGVRGEAAAARAFADGWARRTGAAVRVGRNTRAFRLAALTPREPAPPGAARVAGPADRELLLRWHREFATDIGGPLPGGDRAVDDALAHGGRTLWELPDGRPVAMAGVTVPVAGAVRVVAVYTPREHRGRGYAGAAVTAVSRAALDAGADEVLLFADLANPVSTGLYRRLGYVPVRDAVELAFVPAGSGAAAGA</sequence>